<accession>A0A2G8SXZ2</accession>
<dbReference type="PANTHER" id="PTHR30213:SF1">
    <property type="entry name" value="INNER MEMBRANE PROTEIN YHJD"/>
    <property type="match status" value="1"/>
</dbReference>
<keyword evidence="3 6" id="KW-0812">Transmembrane</keyword>
<feature type="transmembrane region" description="Helical" evidence="6">
    <location>
        <begin position="188"/>
        <end position="209"/>
    </location>
</feature>
<keyword evidence="4 6" id="KW-1133">Transmembrane helix</keyword>
<dbReference type="PANTHER" id="PTHR30213">
    <property type="entry name" value="INNER MEMBRANE PROTEIN YHJD"/>
    <property type="match status" value="1"/>
</dbReference>
<comment type="subcellular location">
    <subcellularLocation>
        <location evidence="1">Cell membrane</location>
        <topology evidence="1">Multi-pass membrane protein</topology>
    </subcellularLocation>
</comment>
<dbReference type="PIRSF" id="PIRSF035875">
    <property type="entry name" value="RNase_BN"/>
    <property type="match status" value="1"/>
</dbReference>
<name>A0A2G8SXZ2_9BURK</name>
<feature type="transmembrane region" description="Helical" evidence="6">
    <location>
        <begin position="36"/>
        <end position="59"/>
    </location>
</feature>
<proteinExistence type="predicted"/>
<evidence type="ECO:0000313" key="7">
    <source>
        <dbReference type="EMBL" id="PIL38631.1"/>
    </source>
</evidence>
<feature type="transmembrane region" description="Helical" evidence="6">
    <location>
        <begin position="221"/>
        <end position="241"/>
    </location>
</feature>
<dbReference type="NCBIfam" id="TIGR00765">
    <property type="entry name" value="yihY_not_rbn"/>
    <property type="match status" value="1"/>
</dbReference>
<evidence type="ECO:0000256" key="5">
    <source>
        <dbReference type="ARBA" id="ARBA00023136"/>
    </source>
</evidence>
<organism evidence="7 8">
    <name type="scientific">Massilia psychrophila</name>
    <dbReference type="NCBI Taxonomy" id="1603353"/>
    <lineage>
        <taxon>Bacteria</taxon>
        <taxon>Pseudomonadati</taxon>
        <taxon>Pseudomonadota</taxon>
        <taxon>Betaproteobacteria</taxon>
        <taxon>Burkholderiales</taxon>
        <taxon>Oxalobacteraceae</taxon>
        <taxon>Telluria group</taxon>
        <taxon>Massilia</taxon>
    </lineage>
</organism>
<feature type="transmembrane region" description="Helical" evidence="6">
    <location>
        <begin position="247"/>
        <end position="265"/>
    </location>
</feature>
<evidence type="ECO:0000256" key="2">
    <source>
        <dbReference type="ARBA" id="ARBA00022475"/>
    </source>
</evidence>
<dbReference type="InterPro" id="IPR017039">
    <property type="entry name" value="Virul_fac_BrkB"/>
</dbReference>
<keyword evidence="8" id="KW-1185">Reference proteome</keyword>
<dbReference type="GO" id="GO:0005886">
    <property type="term" value="C:plasma membrane"/>
    <property type="evidence" value="ECO:0007669"/>
    <property type="project" value="UniProtKB-SubCell"/>
</dbReference>
<dbReference type="Pfam" id="PF03631">
    <property type="entry name" value="Virul_fac_BrkB"/>
    <property type="match status" value="1"/>
</dbReference>
<dbReference type="OrthoDB" id="9797028at2"/>
<keyword evidence="2" id="KW-1003">Cell membrane</keyword>
<comment type="caution">
    <text evidence="7">The sequence shown here is derived from an EMBL/GenBank/DDBJ whole genome shotgun (WGS) entry which is preliminary data.</text>
</comment>
<dbReference type="AlphaFoldDB" id="A0A2G8SXZ2"/>
<evidence type="ECO:0000256" key="1">
    <source>
        <dbReference type="ARBA" id="ARBA00004651"/>
    </source>
</evidence>
<evidence type="ECO:0000256" key="6">
    <source>
        <dbReference type="SAM" id="Phobius"/>
    </source>
</evidence>
<gene>
    <name evidence="7" type="ORF">CR103_17125</name>
</gene>
<feature type="transmembrane region" description="Helical" evidence="6">
    <location>
        <begin position="97"/>
        <end position="116"/>
    </location>
</feature>
<reference evidence="7 8" key="1">
    <citation type="submission" date="2017-10" db="EMBL/GenBank/DDBJ databases">
        <title>Massilia psychrophilum sp. nov., a novel purple-pigmented bacterium isolated from Tianshan glacier, Xinjiang Municipality, China.</title>
        <authorList>
            <person name="Wang H."/>
        </authorList>
    </citation>
    <scope>NUCLEOTIDE SEQUENCE [LARGE SCALE GENOMIC DNA]</scope>
    <source>
        <strain evidence="7 8">JCM 30813</strain>
    </source>
</reference>
<evidence type="ECO:0000256" key="3">
    <source>
        <dbReference type="ARBA" id="ARBA00022692"/>
    </source>
</evidence>
<feature type="transmembrane region" description="Helical" evidence="6">
    <location>
        <begin position="145"/>
        <end position="168"/>
    </location>
</feature>
<sequence length="322" mass="34273">MNVKEWLPFSKHVGLVLRCAVSEWIDHRCASKGAALAFYMLFSMAPILLLVIAVAGFFYGAEAAQGQLLGQLKGLMGPKGAEAIQLVLAGARSHDSGLQATIIATVLLIVGATSVFSELKDSLDEIWGVPKPTGSTWWEIIRTRLLSFGLIVVLGFLLMVSLVVSAALAVLENFVGALWKDATVVLGWIAWLISFGVIAMLFAVIYKLLPRSRLSWHDVTIGALGTAAMFELGKFGIGLYIGNSGVANSFGAAGSTIAMLLWVYYSAQIFFLGAEFARQYAVQLGSLREPAGEEERAAVAAAAQGGAGKAARTAYPIGRQSE</sequence>
<dbReference type="RefSeq" id="WP_099917161.1">
    <property type="nucleotide sequence ID" value="NZ_BMHS01000005.1"/>
</dbReference>
<protein>
    <submittedName>
        <fullName evidence="7">Uncharacterized protein</fullName>
    </submittedName>
</protein>
<dbReference type="EMBL" id="PDOB01000032">
    <property type="protein sequence ID" value="PIL38631.1"/>
    <property type="molecule type" value="Genomic_DNA"/>
</dbReference>
<evidence type="ECO:0000313" key="8">
    <source>
        <dbReference type="Proteomes" id="UP000228593"/>
    </source>
</evidence>
<evidence type="ECO:0000256" key="4">
    <source>
        <dbReference type="ARBA" id="ARBA00022989"/>
    </source>
</evidence>
<keyword evidence="5 6" id="KW-0472">Membrane</keyword>
<dbReference type="Proteomes" id="UP000228593">
    <property type="component" value="Unassembled WGS sequence"/>
</dbReference>